<accession>A0AAV2DSM4</accession>
<organism evidence="1 2">
    <name type="scientific">Linum trigynum</name>
    <dbReference type="NCBI Taxonomy" id="586398"/>
    <lineage>
        <taxon>Eukaryota</taxon>
        <taxon>Viridiplantae</taxon>
        <taxon>Streptophyta</taxon>
        <taxon>Embryophyta</taxon>
        <taxon>Tracheophyta</taxon>
        <taxon>Spermatophyta</taxon>
        <taxon>Magnoliopsida</taxon>
        <taxon>eudicotyledons</taxon>
        <taxon>Gunneridae</taxon>
        <taxon>Pentapetalae</taxon>
        <taxon>rosids</taxon>
        <taxon>fabids</taxon>
        <taxon>Malpighiales</taxon>
        <taxon>Linaceae</taxon>
        <taxon>Linum</taxon>
    </lineage>
</organism>
<evidence type="ECO:0000313" key="1">
    <source>
        <dbReference type="EMBL" id="CAL1376507.1"/>
    </source>
</evidence>
<keyword evidence="2" id="KW-1185">Reference proteome</keyword>
<sequence>MKASFLGANGSGVIEAFIGQCLFISISISKRIQTWTHYSEIHVLLHQFQHVSWVRWASLIKCDLEVSSPIERCCFPLVGYSQKVPYSRQPQEKKLEYCKHMCVV</sequence>
<dbReference type="AlphaFoldDB" id="A0AAV2DSM4"/>
<proteinExistence type="predicted"/>
<reference evidence="1 2" key="1">
    <citation type="submission" date="2024-04" db="EMBL/GenBank/DDBJ databases">
        <authorList>
            <person name="Fracassetti M."/>
        </authorList>
    </citation>
    <scope>NUCLEOTIDE SEQUENCE [LARGE SCALE GENOMIC DNA]</scope>
</reference>
<gene>
    <name evidence="1" type="ORF">LTRI10_LOCUS18233</name>
</gene>
<protein>
    <submittedName>
        <fullName evidence="1">Uncharacterized protein</fullName>
    </submittedName>
</protein>
<name>A0AAV2DSM4_9ROSI</name>
<dbReference type="Proteomes" id="UP001497516">
    <property type="component" value="Chromosome 3"/>
</dbReference>
<evidence type="ECO:0000313" key="2">
    <source>
        <dbReference type="Proteomes" id="UP001497516"/>
    </source>
</evidence>
<dbReference type="EMBL" id="OZ034816">
    <property type="protein sequence ID" value="CAL1376507.1"/>
    <property type="molecule type" value="Genomic_DNA"/>
</dbReference>